<dbReference type="AlphaFoldDB" id="A0A9X2KWK2"/>
<evidence type="ECO:0000313" key="4">
    <source>
        <dbReference type="Proteomes" id="UP001155280"/>
    </source>
</evidence>
<name>A0A9X2KWK2_9FLAO</name>
<keyword evidence="1" id="KW-0472">Membrane</keyword>
<comment type="caution">
    <text evidence="3">The sequence shown here is derived from an EMBL/GenBank/DDBJ whole genome shotgun (WGS) entry which is preliminary data.</text>
</comment>
<keyword evidence="4" id="KW-1185">Reference proteome</keyword>
<dbReference type="EMBL" id="JANCNS010000002">
    <property type="protein sequence ID" value="MCP9200055.1"/>
    <property type="molecule type" value="Genomic_DNA"/>
</dbReference>
<accession>A0A9X2KWK2</accession>
<organism evidence="3 4">
    <name type="scientific">Christiangramia oceanisediminis</name>
    <dbReference type="NCBI Taxonomy" id="2920386"/>
    <lineage>
        <taxon>Bacteria</taxon>
        <taxon>Pseudomonadati</taxon>
        <taxon>Bacteroidota</taxon>
        <taxon>Flavobacteriia</taxon>
        <taxon>Flavobacteriales</taxon>
        <taxon>Flavobacteriaceae</taxon>
        <taxon>Christiangramia</taxon>
    </lineage>
</organism>
<proteinExistence type="predicted"/>
<evidence type="ECO:0000259" key="2">
    <source>
        <dbReference type="Pfam" id="PF13239"/>
    </source>
</evidence>
<feature type="transmembrane region" description="Helical" evidence="1">
    <location>
        <begin position="21"/>
        <end position="44"/>
    </location>
</feature>
<keyword evidence="1" id="KW-1133">Transmembrane helix</keyword>
<protein>
    <submittedName>
        <fullName evidence="3">2TM domain-containing protein</fullName>
    </submittedName>
</protein>
<dbReference type="RefSeq" id="WP_241551865.1">
    <property type="nucleotide sequence ID" value="NZ_JANCNS010000002.1"/>
</dbReference>
<reference evidence="3" key="1">
    <citation type="submission" date="2022-07" db="EMBL/GenBank/DDBJ databases">
        <title>Gramela sediminis sp. nov., isolated from deep-sea sediment of the Indian Ocean.</title>
        <authorList>
            <person name="Shi H."/>
        </authorList>
    </citation>
    <scope>NUCLEOTIDE SEQUENCE</scope>
    <source>
        <strain evidence="3">GC03-9</strain>
    </source>
</reference>
<keyword evidence="1" id="KW-0812">Transmembrane</keyword>
<feature type="transmembrane region" description="Helical" evidence="1">
    <location>
        <begin position="64"/>
        <end position="85"/>
    </location>
</feature>
<evidence type="ECO:0000313" key="3">
    <source>
        <dbReference type="EMBL" id="MCP9200055.1"/>
    </source>
</evidence>
<dbReference type="InterPro" id="IPR025698">
    <property type="entry name" value="2TM_dom"/>
</dbReference>
<gene>
    <name evidence="3" type="ORF">MKO06_09060</name>
</gene>
<dbReference type="Proteomes" id="UP001155280">
    <property type="component" value="Unassembled WGS sequence"/>
</dbReference>
<evidence type="ECO:0000256" key="1">
    <source>
        <dbReference type="SAM" id="Phobius"/>
    </source>
</evidence>
<sequence length="107" mass="12727">MEIMESDYKKRMSYKEAQKKVESIKGFYTHLVVFLFINAAIFIVTTQDEGFINGLTNISNYSTIFFWGIGLFAHWASVFGSSLFFGRDWEERKTREIMDRDKRKTWE</sequence>
<dbReference type="Pfam" id="PF13239">
    <property type="entry name" value="2TM"/>
    <property type="match status" value="1"/>
</dbReference>
<feature type="domain" description="2TM" evidence="2">
    <location>
        <begin position="15"/>
        <end position="99"/>
    </location>
</feature>